<name>A0ABW4THU9_9ACTN</name>
<keyword evidence="5" id="KW-1185">Reference proteome</keyword>
<sequence length="564" mass="59176">MHRRTLVPTVATLALALPLAAATPGLAAPARGVVQYSAPGAALELTPLGAYETGIFDESAAEIVVHYAAKQRLLVVSAAAATVEVLDVADPDDPTKLFDLETAGVGDIPAGAVANSVAVRPDGLAVVAVEAPVRTDRGWLAFYDVRGDSGRALGAVRVGALPDMVTMTPGGDRAVVANEGEPADDYLVDPEGSVSVVDLPGRVRAATQADVRTARFHRFEDSLPRGVRIYGGREDAGTGIPERPVSENLEPEYVTTSGRFAYVTLQEANAIARVNLNSAKVQKVFPLGTVDRMVVPMDASDRDGAIDLATWPVKAYRLPDALASYRVKGRTYLVTADEGDTRDWGAYSEEARVKDLGDPEEGLAPICDSVAEKAGMTLEELTADENLGRLKVTTAQGLTRDGSCYRTLFAFGGRGISVFTTGGTLVGGTGSELEEITAAAVPDGFNSDHGASAFDDRSDDKGPEPEGITVGTVDGTPYAFVGLERVGGVMVYDLSKPARPRFVTYVNTRDFTVSGEDDLAAAGDLGPEGLAFVKRADSPTGTPVLAMAHEVSGSTRLYDVTTLD</sequence>
<dbReference type="Proteomes" id="UP001597351">
    <property type="component" value="Unassembled WGS sequence"/>
</dbReference>
<dbReference type="SUPFAM" id="SSF50969">
    <property type="entry name" value="YVTN repeat-like/Quinoprotein amine dehydrogenase"/>
    <property type="match status" value="1"/>
</dbReference>
<organism evidence="4 5">
    <name type="scientific">Nocardioides aestuarii</name>
    <dbReference type="NCBI Taxonomy" id="252231"/>
    <lineage>
        <taxon>Bacteria</taxon>
        <taxon>Bacillati</taxon>
        <taxon>Actinomycetota</taxon>
        <taxon>Actinomycetes</taxon>
        <taxon>Propionibacteriales</taxon>
        <taxon>Nocardioidaceae</taxon>
        <taxon>Nocardioides</taxon>
    </lineage>
</organism>
<reference evidence="5" key="1">
    <citation type="journal article" date="2019" name="Int. J. Syst. Evol. Microbiol.">
        <title>The Global Catalogue of Microorganisms (GCM) 10K type strain sequencing project: providing services to taxonomists for standard genome sequencing and annotation.</title>
        <authorList>
            <consortium name="The Broad Institute Genomics Platform"/>
            <consortium name="The Broad Institute Genome Sequencing Center for Infectious Disease"/>
            <person name="Wu L."/>
            <person name="Ma J."/>
        </authorList>
    </citation>
    <scope>NUCLEOTIDE SEQUENCE [LARGE SCALE GENOMIC DNA]</scope>
    <source>
        <strain evidence="5">CGMCC 1.12477</strain>
    </source>
</reference>
<evidence type="ECO:0000256" key="1">
    <source>
        <dbReference type="SAM" id="MobiDB-lite"/>
    </source>
</evidence>
<feature type="signal peptide" evidence="2">
    <location>
        <begin position="1"/>
        <end position="27"/>
    </location>
</feature>
<dbReference type="PANTHER" id="PTHR46928">
    <property type="entry name" value="MESENCHYME-SPECIFIC CELL SURFACE GLYCOPROTEIN"/>
    <property type="match status" value="1"/>
</dbReference>
<feature type="region of interest" description="Disordered" evidence="1">
    <location>
        <begin position="444"/>
        <end position="465"/>
    </location>
</feature>
<dbReference type="Pfam" id="PF22494">
    <property type="entry name" value="choice_anch_I"/>
    <property type="match status" value="1"/>
</dbReference>
<gene>
    <name evidence="4" type="ORF">ACFSDE_05310</name>
</gene>
<feature type="compositionally biased region" description="Basic and acidic residues" evidence="1">
    <location>
        <begin position="454"/>
        <end position="464"/>
    </location>
</feature>
<protein>
    <submittedName>
        <fullName evidence="4">Choice-of-anchor I family protein</fullName>
    </submittedName>
</protein>
<feature type="domain" description="Choice-of-anchor I" evidence="3">
    <location>
        <begin position="59"/>
        <end position="559"/>
    </location>
</feature>
<feature type="chain" id="PRO_5045890539" evidence="2">
    <location>
        <begin position="28"/>
        <end position="564"/>
    </location>
</feature>
<evidence type="ECO:0000313" key="5">
    <source>
        <dbReference type="Proteomes" id="UP001597351"/>
    </source>
</evidence>
<dbReference type="InterPro" id="IPR052956">
    <property type="entry name" value="Mesenchyme-surface_protein"/>
</dbReference>
<dbReference type="InterPro" id="IPR011044">
    <property type="entry name" value="Quino_amine_DH_bsu"/>
</dbReference>
<dbReference type="EMBL" id="JBHUGD010000003">
    <property type="protein sequence ID" value="MFD1946200.1"/>
    <property type="molecule type" value="Genomic_DNA"/>
</dbReference>
<dbReference type="InterPro" id="IPR055188">
    <property type="entry name" value="Choice_anch_I"/>
</dbReference>
<dbReference type="RefSeq" id="WP_343916130.1">
    <property type="nucleotide sequence ID" value="NZ_BAAAJT010000002.1"/>
</dbReference>
<dbReference type="Gene3D" id="2.130.10.10">
    <property type="entry name" value="YVTN repeat-like/Quinoprotein amine dehydrogenase"/>
    <property type="match status" value="1"/>
</dbReference>
<dbReference type="NCBIfam" id="NF038117">
    <property type="entry name" value="choice_anch_I"/>
    <property type="match status" value="1"/>
</dbReference>
<comment type="caution">
    <text evidence="4">The sequence shown here is derived from an EMBL/GenBank/DDBJ whole genome shotgun (WGS) entry which is preliminary data.</text>
</comment>
<dbReference type="PANTHER" id="PTHR46928:SF1">
    <property type="entry name" value="MESENCHYME-SPECIFIC CELL SURFACE GLYCOPROTEIN"/>
    <property type="match status" value="1"/>
</dbReference>
<proteinExistence type="predicted"/>
<evidence type="ECO:0000313" key="4">
    <source>
        <dbReference type="EMBL" id="MFD1946200.1"/>
    </source>
</evidence>
<keyword evidence="2" id="KW-0732">Signal</keyword>
<evidence type="ECO:0000256" key="2">
    <source>
        <dbReference type="SAM" id="SignalP"/>
    </source>
</evidence>
<accession>A0ABW4THU9</accession>
<evidence type="ECO:0000259" key="3">
    <source>
        <dbReference type="Pfam" id="PF22494"/>
    </source>
</evidence>
<dbReference type="InterPro" id="IPR015943">
    <property type="entry name" value="WD40/YVTN_repeat-like_dom_sf"/>
</dbReference>